<feature type="transmembrane region" description="Helical" evidence="5">
    <location>
        <begin position="95"/>
        <end position="115"/>
    </location>
</feature>
<keyword evidence="3 5" id="KW-1133">Transmembrane helix</keyword>
<dbReference type="InterPro" id="IPR032808">
    <property type="entry name" value="DoxX"/>
</dbReference>
<dbReference type="Pfam" id="PF07681">
    <property type="entry name" value="DoxX"/>
    <property type="match status" value="1"/>
</dbReference>
<dbReference type="GO" id="GO:0016020">
    <property type="term" value="C:membrane"/>
    <property type="evidence" value="ECO:0007669"/>
    <property type="project" value="UniProtKB-SubCell"/>
</dbReference>
<evidence type="ECO:0000313" key="7">
    <source>
        <dbReference type="Proteomes" id="UP001165042"/>
    </source>
</evidence>
<gene>
    <name evidence="6" type="ORF">Aglo03_57810</name>
</gene>
<evidence type="ECO:0008006" key="8">
    <source>
        <dbReference type="Google" id="ProtNLM"/>
    </source>
</evidence>
<dbReference type="EMBL" id="BSSD01000011">
    <property type="protein sequence ID" value="GLW94965.1"/>
    <property type="molecule type" value="Genomic_DNA"/>
</dbReference>
<protein>
    <recommendedName>
        <fullName evidence="8">DoxX protein</fullName>
    </recommendedName>
</protein>
<sequence length="198" mass="21218">MVTRVDLGTPWQRNGLDQLAAPGLPWTDLTRLTRGNAMKTVLDRVEGDWARRWAVPGLRISLALVYLWFGLLKVIGQSPVADLVRATMPWVHGPWLLPALGSVEIVLGLALLFGAPRRLAPVAVAAHLAGTFLVFVQAPAMAIHDGNPLLLTTTGEFVLKNLVLVCAAVAILGLSTSVTPASDEEIVLGRPVSTVEPR</sequence>
<keyword evidence="7" id="KW-1185">Reference proteome</keyword>
<evidence type="ECO:0000256" key="1">
    <source>
        <dbReference type="ARBA" id="ARBA00004141"/>
    </source>
</evidence>
<name>A0A9W6QRV0_9PSEU</name>
<evidence type="ECO:0000256" key="4">
    <source>
        <dbReference type="ARBA" id="ARBA00023136"/>
    </source>
</evidence>
<proteinExistence type="predicted"/>
<accession>A0A9W6QRV0</accession>
<keyword evidence="2 5" id="KW-0812">Transmembrane</keyword>
<feature type="transmembrane region" description="Helical" evidence="5">
    <location>
        <begin position="122"/>
        <end position="142"/>
    </location>
</feature>
<keyword evidence="4 5" id="KW-0472">Membrane</keyword>
<reference evidence="6" key="1">
    <citation type="submission" date="2023-02" db="EMBL/GenBank/DDBJ databases">
        <title>Actinokineospora globicatena NBRC 15670.</title>
        <authorList>
            <person name="Ichikawa N."/>
            <person name="Sato H."/>
            <person name="Tonouchi N."/>
        </authorList>
    </citation>
    <scope>NUCLEOTIDE SEQUENCE</scope>
    <source>
        <strain evidence="6">NBRC 15670</strain>
    </source>
</reference>
<evidence type="ECO:0000256" key="3">
    <source>
        <dbReference type="ARBA" id="ARBA00022989"/>
    </source>
</evidence>
<feature type="transmembrane region" description="Helical" evidence="5">
    <location>
        <begin position="53"/>
        <end position="75"/>
    </location>
</feature>
<evidence type="ECO:0000256" key="5">
    <source>
        <dbReference type="SAM" id="Phobius"/>
    </source>
</evidence>
<organism evidence="6 7">
    <name type="scientific">Actinokineospora globicatena</name>
    <dbReference type="NCBI Taxonomy" id="103729"/>
    <lineage>
        <taxon>Bacteria</taxon>
        <taxon>Bacillati</taxon>
        <taxon>Actinomycetota</taxon>
        <taxon>Actinomycetes</taxon>
        <taxon>Pseudonocardiales</taxon>
        <taxon>Pseudonocardiaceae</taxon>
        <taxon>Actinokineospora</taxon>
    </lineage>
</organism>
<comment type="subcellular location">
    <subcellularLocation>
        <location evidence="1">Membrane</location>
        <topology evidence="1">Multi-pass membrane protein</topology>
    </subcellularLocation>
</comment>
<evidence type="ECO:0000313" key="6">
    <source>
        <dbReference type="EMBL" id="GLW94965.1"/>
    </source>
</evidence>
<feature type="transmembrane region" description="Helical" evidence="5">
    <location>
        <begin position="162"/>
        <end position="181"/>
    </location>
</feature>
<dbReference type="AlphaFoldDB" id="A0A9W6QRV0"/>
<dbReference type="Proteomes" id="UP001165042">
    <property type="component" value="Unassembled WGS sequence"/>
</dbReference>
<comment type="caution">
    <text evidence="6">The sequence shown here is derived from an EMBL/GenBank/DDBJ whole genome shotgun (WGS) entry which is preliminary data.</text>
</comment>
<evidence type="ECO:0000256" key="2">
    <source>
        <dbReference type="ARBA" id="ARBA00022692"/>
    </source>
</evidence>